<accession>A0A9P8VSF6</accession>
<protein>
    <submittedName>
        <fullName evidence="1">Uncharacterized protein</fullName>
    </submittedName>
</protein>
<keyword evidence="2" id="KW-1185">Reference proteome</keyword>
<evidence type="ECO:0000313" key="2">
    <source>
        <dbReference type="Proteomes" id="UP000777438"/>
    </source>
</evidence>
<organism evidence="1 2">
    <name type="scientific">Thelonectria olida</name>
    <dbReference type="NCBI Taxonomy" id="1576542"/>
    <lineage>
        <taxon>Eukaryota</taxon>
        <taxon>Fungi</taxon>
        <taxon>Dikarya</taxon>
        <taxon>Ascomycota</taxon>
        <taxon>Pezizomycotina</taxon>
        <taxon>Sordariomycetes</taxon>
        <taxon>Hypocreomycetidae</taxon>
        <taxon>Hypocreales</taxon>
        <taxon>Nectriaceae</taxon>
        <taxon>Thelonectria</taxon>
    </lineage>
</organism>
<sequence>MFPGLSEDCARDECPGGDLGQRELRHRQVSPKGEVVPVTNIGHAPIQVLFSERPSVTKAFNTPIKMSKYRVVLLCELLKRLRSIDDISTHELLLLFLSIPGVPAIRAYELFCSDPSLKPEVQETFLRSPHVSLSERLYILLHLPQKHQKSPWYPDRKIEPQNLKPVKDEQDQLPNAPIFPLTIEDDPPLSWADTSSNSNALLICAYTSLDVVMSETKRPFEYYSTLLSGLGPYLFCACLHNIAHRRLKEDNKLRPCDDLSTNLSILYQKFKHRRQHPLPTITVDSSGGAIRPSKDILENIWSFGIIARPSELRSTADESLPIAGGMFCGSLKLCLLPGEASLPEAIEKLCDYVEK</sequence>
<proteinExistence type="predicted"/>
<dbReference type="Proteomes" id="UP000777438">
    <property type="component" value="Unassembled WGS sequence"/>
</dbReference>
<comment type="caution">
    <text evidence="1">The sequence shown here is derived from an EMBL/GenBank/DDBJ whole genome shotgun (WGS) entry which is preliminary data.</text>
</comment>
<name>A0A9P8VSF6_9HYPO</name>
<dbReference type="EMBL" id="JAGPYM010000068">
    <property type="protein sequence ID" value="KAH6869658.1"/>
    <property type="molecule type" value="Genomic_DNA"/>
</dbReference>
<gene>
    <name evidence="1" type="ORF">B0T10DRAFT_611493</name>
</gene>
<reference evidence="1 2" key="1">
    <citation type="journal article" date="2021" name="Nat. Commun.">
        <title>Genetic determinants of endophytism in the Arabidopsis root mycobiome.</title>
        <authorList>
            <person name="Mesny F."/>
            <person name="Miyauchi S."/>
            <person name="Thiergart T."/>
            <person name="Pickel B."/>
            <person name="Atanasova L."/>
            <person name="Karlsson M."/>
            <person name="Huettel B."/>
            <person name="Barry K.W."/>
            <person name="Haridas S."/>
            <person name="Chen C."/>
            <person name="Bauer D."/>
            <person name="Andreopoulos W."/>
            <person name="Pangilinan J."/>
            <person name="LaButti K."/>
            <person name="Riley R."/>
            <person name="Lipzen A."/>
            <person name="Clum A."/>
            <person name="Drula E."/>
            <person name="Henrissat B."/>
            <person name="Kohler A."/>
            <person name="Grigoriev I.V."/>
            <person name="Martin F.M."/>
            <person name="Hacquard S."/>
        </authorList>
    </citation>
    <scope>NUCLEOTIDE SEQUENCE [LARGE SCALE GENOMIC DNA]</scope>
    <source>
        <strain evidence="1 2">MPI-CAGE-CH-0241</strain>
    </source>
</reference>
<dbReference type="AlphaFoldDB" id="A0A9P8VSF6"/>
<evidence type="ECO:0000313" key="1">
    <source>
        <dbReference type="EMBL" id="KAH6869658.1"/>
    </source>
</evidence>